<dbReference type="InterPro" id="IPR004843">
    <property type="entry name" value="Calcineurin-like_PHP"/>
</dbReference>
<evidence type="ECO:0000256" key="1">
    <source>
        <dbReference type="ARBA" id="ARBA00006654"/>
    </source>
</evidence>
<dbReference type="PROSITE" id="PS00786">
    <property type="entry name" value="5_NUCLEOTIDASE_2"/>
    <property type="match status" value="1"/>
</dbReference>
<gene>
    <name evidence="6" type="primary">ushA</name>
    <name evidence="6" type="ORF">CVIC8964_0077</name>
</gene>
<name>A0A1X9SYZ9_9BACT</name>
<evidence type="ECO:0000256" key="3">
    <source>
        <dbReference type="RuleBase" id="RU362119"/>
    </source>
</evidence>
<evidence type="ECO:0000313" key="7">
    <source>
        <dbReference type="Proteomes" id="UP000194265"/>
    </source>
</evidence>
<protein>
    <submittedName>
        <fullName evidence="6">Bifunctional UDP-sugar hydrolase / 5'-nucleotidase periplasmic</fullName>
    </submittedName>
</protein>
<dbReference type="Pfam" id="PF00149">
    <property type="entry name" value="Metallophos"/>
    <property type="match status" value="1"/>
</dbReference>
<dbReference type="GO" id="GO:0000166">
    <property type="term" value="F:nucleotide binding"/>
    <property type="evidence" value="ECO:0007669"/>
    <property type="project" value="UniProtKB-KW"/>
</dbReference>
<dbReference type="EMBL" id="CP018791">
    <property type="protein sequence ID" value="ARR01527.1"/>
    <property type="molecule type" value="Genomic_DNA"/>
</dbReference>
<feature type="domain" description="Calcineurin-like phosphoesterase" evidence="4">
    <location>
        <begin position="29"/>
        <end position="236"/>
    </location>
</feature>
<evidence type="ECO:0000259" key="5">
    <source>
        <dbReference type="Pfam" id="PF02872"/>
    </source>
</evidence>
<feature type="signal peptide" evidence="3">
    <location>
        <begin position="1"/>
        <end position="20"/>
    </location>
</feature>
<accession>A0A1X9SYZ9</accession>
<dbReference type="GO" id="GO:0046872">
    <property type="term" value="F:metal ion binding"/>
    <property type="evidence" value="ECO:0007669"/>
    <property type="project" value="InterPro"/>
</dbReference>
<dbReference type="InterPro" id="IPR008334">
    <property type="entry name" value="5'-Nucleotdase_C"/>
</dbReference>
<dbReference type="InterPro" id="IPR006146">
    <property type="entry name" value="5'-Nucleotdase_CS"/>
</dbReference>
<dbReference type="InterPro" id="IPR036907">
    <property type="entry name" value="5'-Nucleotdase_C_sf"/>
</dbReference>
<dbReference type="Proteomes" id="UP000194265">
    <property type="component" value="Chromosome"/>
</dbReference>
<dbReference type="STRING" id="1660074.CVIC8964_0077"/>
<dbReference type="SUPFAM" id="SSF56300">
    <property type="entry name" value="Metallo-dependent phosphatases"/>
    <property type="match status" value="1"/>
</dbReference>
<keyword evidence="2 3" id="KW-0732">Signal</keyword>
<sequence length="509" mass="56467">MKNIFTILLLSLLFAGCAISEKSKTHELVILHTNDHHGAILPINSKGGLAQRSTYINSVKSTSPNLLILDAGDMNTGSVVSDMFDALPDIEAYNAIGYDAVTLGNHEFDGGYQKLLKQIKHSKFKWLSANVLDQNKTPIVDPFIIRDFDGFRVGVFGITTLQTKSSSSPGSELIFENEISSAKKYIKILKDTYKADIIIALTHLGSDKESPEQITSIMLAEATSGIDLIVDGHSHTKFQTPLYVNQTAIVSANEWGKYVGKAKLIIKDKKLVDIQWKDTAITEQEFVADPKISKILNPYIEEANKSLNEVIGVSSDKFEFKNNITRYQESTIGNLVCDSIVGYLKDHNISVDFAMMNGGGIRFGLPKGEIKKEDILTALPYKNSIYVVKIDGKTLLELFDAVAKVPQGSGSFMQVSSAVSHTILYEKDNKNGKLLNIKLNSAPIDINRTYYLATNDYVIYSDPRYKDIFSNLEIFDNSVLLSQAVIDYIKSQKTKITPIIDGRITIIKQ</sequence>
<dbReference type="RefSeq" id="WP_086333256.1">
    <property type="nucleotide sequence ID" value="NZ_CP018791.1"/>
</dbReference>
<dbReference type="Gene3D" id="3.90.780.10">
    <property type="entry name" value="5'-Nucleotidase, C-terminal domain"/>
    <property type="match status" value="1"/>
</dbReference>
<evidence type="ECO:0000313" key="6">
    <source>
        <dbReference type="EMBL" id="ARR01527.1"/>
    </source>
</evidence>
<evidence type="ECO:0000259" key="4">
    <source>
        <dbReference type="Pfam" id="PF00149"/>
    </source>
</evidence>
<dbReference type="GO" id="GO:0030288">
    <property type="term" value="C:outer membrane-bounded periplasmic space"/>
    <property type="evidence" value="ECO:0007669"/>
    <property type="project" value="TreeGrafter"/>
</dbReference>
<keyword evidence="3" id="KW-0547">Nucleotide-binding</keyword>
<comment type="similarity">
    <text evidence="1 3">Belongs to the 5'-nucleotidase family.</text>
</comment>
<proteinExistence type="inferred from homology"/>
<evidence type="ECO:0000256" key="2">
    <source>
        <dbReference type="ARBA" id="ARBA00022729"/>
    </source>
</evidence>
<feature type="domain" description="5'-Nucleotidase C-terminal" evidence="5">
    <location>
        <begin position="310"/>
        <end position="459"/>
    </location>
</feature>
<dbReference type="Pfam" id="PF02872">
    <property type="entry name" value="5_nucleotid_C"/>
    <property type="match status" value="1"/>
</dbReference>
<dbReference type="SUPFAM" id="SSF55816">
    <property type="entry name" value="5'-nucleotidase (syn. UDP-sugar hydrolase), C-terminal domain"/>
    <property type="match status" value="1"/>
</dbReference>
<dbReference type="PROSITE" id="PS51257">
    <property type="entry name" value="PROKAR_LIPOPROTEIN"/>
    <property type="match status" value="1"/>
</dbReference>
<dbReference type="CDD" id="cd00845">
    <property type="entry name" value="MPP_UshA_N_like"/>
    <property type="match status" value="1"/>
</dbReference>
<dbReference type="InterPro" id="IPR029052">
    <property type="entry name" value="Metallo-depent_PP-like"/>
</dbReference>
<dbReference type="GO" id="GO:0009166">
    <property type="term" value="P:nucleotide catabolic process"/>
    <property type="evidence" value="ECO:0007669"/>
    <property type="project" value="InterPro"/>
</dbReference>
<reference evidence="6 7" key="1">
    <citation type="journal article" date="2017" name="Genome Biol. Evol.">
        <title>Comparative Genomic Analysis Identifies a Campylobacter Clade Deficient in Selenium Metabolism.</title>
        <authorList>
            <person name="Miller W.G."/>
            <person name="Yee E."/>
            <person name="Lopes B.S."/>
            <person name="Chapman M.H."/>
            <person name="Huynh S."/>
            <person name="Bono J.L."/>
            <person name="Parker C.T."/>
            <person name="Strachan N.J.C."/>
            <person name="Forbes K.J."/>
        </authorList>
    </citation>
    <scope>NUCLEOTIDE SEQUENCE [LARGE SCALE GENOMIC DNA]</scope>
    <source>
        <strain evidence="6 7">RM8964</strain>
    </source>
</reference>
<organism evidence="6 7">
    <name type="scientific">Campylobacter vicugnae</name>
    <dbReference type="NCBI Taxonomy" id="1660076"/>
    <lineage>
        <taxon>Bacteria</taxon>
        <taxon>Pseudomonadati</taxon>
        <taxon>Campylobacterota</taxon>
        <taxon>Epsilonproteobacteria</taxon>
        <taxon>Campylobacterales</taxon>
        <taxon>Campylobacteraceae</taxon>
        <taxon>Campylobacter</taxon>
    </lineage>
</organism>
<keyword evidence="3 6" id="KW-0378">Hydrolase</keyword>
<dbReference type="PANTHER" id="PTHR11575">
    <property type="entry name" value="5'-NUCLEOTIDASE-RELATED"/>
    <property type="match status" value="1"/>
</dbReference>
<dbReference type="PANTHER" id="PTHR11575:SF24">
    <property type="entry name" value="5'-NUCLEOTIDASE"/>
    <property type="match status" value="1"/>
</dbReference>
<feature type="chain" id="PRO_5011816016" evidence="3">
    <location>
        <begin position="21"/>
        <end position="509"/>
    </location>
</feature>
<dbReference type="PRINTS" id="PR01607">
    <property type="entry name" value="APYRASEFAMLY"/>
</dbReference>
<dbReference type="GO" id="GO:0016788">
    <property type="term" value="F:hydrolase activity, acting on ester bonds"/>
    <property type="evidence" value="ECO:0007669"/>
    <property type="project" value="InterPro"/>
</dbReference>
<dbReference type="InterPro" id="IPR006179">
    <property type="entry name" value="5_nucleotidase/apyrase"/>
</dbReference>
<dbReference type="Gene3D" id="3.60.21.10">
    <property type="match status" value="1"/>
</dbReference>
<dbReference type="AlphaFoldDB" id="A0A1X9SYZ9"/>
<dbReference type="OrthoDB" id="9803927at2"/>